<feature type="transmembrane region" description="Helical" evidence="8">
    <location>
        <begin position="281"/>
        <end position="300"/>
    </location>
</feature>
<comment type="similarity">
    <text evidence="8">Belongs to the MenA family. Type 1 subfamily.</text>
</comment>
<evidence type="ECO:0000256" key="3">
    <source>
        <dbReference type="ARBA" id="ARBA00022475"/>
    </source>
</evidence>
<feature type="transmembrane region" description="Helical" evidence="8">
    <location>
        <begin position="312"/>
        <end position="330"/>
    </location>
</feature>
<dbReference type="Proteomes" id="UP001501295">
    <property type="component" value="Unassembled WGS sequence"/>
</dbReference>
<dbReference type="NCBIfam" id="NF004751">
    <property type="entry name" value="PRK06080.1-3"/>
    <property type="match status" value="1"/>
</dbReference>
<dbReference type="PIRSF" id="PIRSF005355">
    <property type="entry name" value="UBIAD1"/>
    <property type="match status" value="1"/>
</dbReference>
<dbReference type="InterPro" id="IPR044878">
    <property type="entry name" value="UbiA_sf"/>
</dbReference>
<dbReference type="CDD" id="cd13962">
    <property type="entry name" value="PT_UbiA_UBIAD1"/>
    <property type="match status" value="1"/>
</dbReference>
<feature type="transmembrane region" description="Helical" evidence="8">
    <location>
        <begin position="80"/>
        <end position="99"/>
    </location>
</feature>
<comment type="caution">
    <text evidence="11">The sequence shown here is derived from an EMBL/GenBank/DDBJ whole genome shotgun (WGS) entry which is preliminary data.</text>
</comment>
<feature type="transmembrane region" description="Helical" evidence="8">
    <location>
        <begin position="156"/>
        <end position="174"/>
    </location>
</feature>
<feature type="transmembrane region" description="Helical" evidence="8">
    <location>
        <begin position="211"/>
        <end position="232"/>
    </location>
</feature>
<evidence type="ECO:0000256" key="9">
    <source>
        <dbReference type="NCBIfam" id="TIGR00751"/>
    </source>
</evidence>
<dbReference type="NCBIfam" id="TIGR00751">
    <property type="entry name" value="menA"/>
    <property type="match status" value="1"/>
</dbReference>
<evidence type="ECO:0000256" key="5">
    <source>
        <dbReference type="ARBA" id="ARBA00022692"/>
    </source>
</evidence>
<evidence type="ECO:0000256" key="10">
    <source>
        <dbReference type="SAM" id="MobiDB-lite"/>
    </source>
</evidence>
<feature type="compositionally biased region" description="Basic residues" evidence="10">
    <location>
        <begin position="1"/>
        <end position="10"/>
    </location>
</feature>
<feature type="transmembrane region" description="Helical" evidence="8">
    <location>
        <begin position="253"/>
        <end position="275"/>
    </location>
</feature>
<dbReference type="InterPro" id="IPR000537">
    <property type="entry name" value="UbiA_prenyltransferase"/>
</dbReference>
<name>A0ABP8W1F3_9MICO</name>
<dbReference type="HAMAP" id="MF_01937">
    <property type="entry name" value="MenA_1"/>
    <property type="match status" value="1"/>
</dbReference>
<feature type="transmembrane region" description="Helical" evidence="8">
    <location>
        <begin position="56"/>
        <end position="74"/>
    </location>
</feature>
<dbReference type="EMBL" id="BAABLM010000004">
    <property type="protein sequence ID" value="GAA4677624.1"/>
    <property type="molecule type" value="Genomic_DNA"/>
</dbReference>
<evidence type="ECO:0000256" key="2">
    <source>
        <dbReference type="ARBA" id="ARBA00022428"/>
    </source>
</evidence>
<accession>A0ABP8W1F3</accession>
<keyword evidence="7 8" id="KW-0472">Membrane</keyword>
<comment type="catalytic activity">
    <reaction evidence="8">
        <text>an all-trans-polyprenyl diphosphate + 1,4-dihydroxy-2-naphthoate + H(+) = a 2-demethylmenaquinol + CO2 + diphosphate</text>
        <dbReference type="Rhea" id="RHEA:26478"/>
        <dbReference type="Rhea" id="RHEA-COMP:9563"/>
        <dbReference type="Rhea" id="RHEA-COMP:9564"/>
        <dbReference type="ChEBI" id="CHEBI:11173"/>
        <dbReference type="ChEBI" id="CHEBI:15378"/>
        <dbReference type="ChEBI" id="CHEBI:16526"/>
        <dbReference type="ChEBI" id="CHEBI:33019"/>
        <dbReference type="ChEBI" id="CHEBI:55437"/>
        <dbReference type="ChEBI" id="CHEBI:58914"/>
        <dbReference type="EC" id="2.5.1.74"/>
    </reaction>
</comment>
<keyword evidence="12" id="KW-1185">Reference proteome</keyword>
<protein>
    <recommendedName>
        <fullName evidence="8 9">1,4-dihydroxy-2-naphthoate octaprenyltransferase</fullName>
        <shortName evidence="8">DHNA-octaprenyltransferase</shortName>
        <ecNumber evidence="8 9">2.5.1.74</ecNumber>
    </recommendedName>
</protein>
<dbReference type="PANTHER" id="PTHR13929">
    <property type="entry name" value="1,4-DIHYDROXY-2-NAPHTHOATE OCTAPRENYLTRANSFERASE"/>
    <property type="match status" value="1"/>
</dbReference>
<comment type="function">
    <text evidence="8">Conversion of 1,4-dihydroxy-2-naphthoate (DHNA) to demethylmenaquinone (DMK).</text>
</comment>
<comment type="pathway">
    <text evidence="8">Quinol/quinone metabolism; menaquinone biosynthesis; menaquinol from 1,4-dihydroxy-2-naphthoate: step 1/2.</text>
</comment>
<dbReference type="InterPro" id="IPR004657">
    <property type="entry name" value="MenA"/>
</dbReference>
<keyword evidence="4 8" id="KW-0808">Transferase</keyword>
<dbReference type="RefSeq" id="WP_345376023.1">
    <property type="nucleotide sequence ID" value="NZ_BAABLM010000004.1"/>
</dbReference>
<keyword evidence="5 8" id="KW-0812">Transmembrane</keyword>
<evidence type="ECO:0000256" key="1">
    <source>
        <dbReference type="ARBA" id="ARBA00004141"/>
    </source>
</evidence>
<feature type="transmembrane region" description="Helical" evidence="8">
    <location>
        <begin position="133"/>
        <end position="150"/>
    </location>
</feature>
<feature type="transmembrane region" description="Helical" evidence="8">
    <location>
        <begin position="186"/>
        <end position="205"/>
    </location>
</feature>
<proteinExistence type="inferred from homology"/>
<dbReference type="Gene3D" id="1.20.120.1780">
    <property type="entry name" value="UbiA prenyltransferase"/>
    <property type="match status" value="1"/>
</dbReference>
<evidence type="ECO:0000313" key="11">
    <source>
        <dbReference type="EMBL" id="GAA4677624.1"/>
    </source>
</evidence>
<evidence type="ECO:0000256" key="4">
    <source>
        <dbReference type="ARBA" id="ARBA00022679"/>
    </source>
</evidence>
<evidence type="ECO:0000313" key="12">
    <source>
        <dbReference type="Proteomes" id="UP001501295"/>
    </source>
</evidence>
<reference evidence="12" key="1">
    <citation type="journal article" date="2019" name="Int. J. Syst. Evol. Microbiol.">
        <title>The Global Catalogue of Microorganisms (GCM) 10K type strain sequencing project: providing services to taxonomists for standard genome sequencing and annotation.</title>
        <authorList>
            <consortium name="The Broad Institute Genomics Platform"/>
            <consortium name="The Broad Institute Genome Sequencing Center for Infectious Disease"/>
            <person name="Wu L."/>
            <person name="Ma J."/>
        </authorList>
    </citation>
    <scope>NUCLEOTIDE SEQUENCE [LARGE SCALE GENOMIC DNA]</scope>
    <source>
        <strain evidence="12">JCM 18956</strain>
    </source>
</reference>
<organism evidence="11 12">
    <name type="scientific">Frondihabitans cladoniiphilus</name>
    <dbReference type="NCBI Taxonomy" id="715785"/>
    <lineage>
        <taxon>Bacteria</taxon>
        <taxon>Bacillati</taxon>
        <taxon>Actinomycetota</taxon>
        <taxon>Actinomycetes</taxon>
        <taxon>Micrococcales</taxon>
        <taxon>Microbacteriaceae</taxon>
        <taxon>Frondihabitans</taxon>
    </lineage>
</organism>
<comment type="subcellular location">
    <subcellularLocation>
        <location evidence="8">Cell membrane</location>
        <topology evidence="8">Multi-pass membrane protein</topology>
    </subcellularLocation>
    <subcellularLocation>
        <location evidence="1">Membrane</location>
        <topology evidence="1">Multi-pass membrane protein</topology>
    </subcellularLocation>
</comment>
<keyword evidence="6 8" id="KW-1133">Transmembrane helix</keyword>
<dbReference type="PANTHER" id="PTHR13929:SF0">
    <property type="entry name" value="UBIA PRENYLTRANSFERASE DOMAIN-CONTAINING PROTEIN 1"/>
    <property type="match status" value="1"/>
</dbReference>
<dbReference type="InterPro" id="IPR026046">
    <property type="entry name" value="UBIAD1"/>
</dbReference>
<keyword evidence="2 8" id="KW-0474">Menaquinone biosynthesis</keyword>
<evidence type="ECO:0000256" key="7">
    <source>
        <dbReference type="ARBA" id="ARBA00023136"/>
    </source>
</evidence>
<gene>
    <name evidence="8" type="primary">menA</name>
    <name evidence="11" type="ORF">GCM10025780_23020</name>
</gene>
<dbReference type="Pfam" id="PF01040">
    <property type="entry name" value="UbiA"/>
    <property type="match status" value="1"/>
</dbReference>
<sequence length="332" mass="35151">MAKTKTKRSSRGSQSSGRSGGRPSGRPAGRPGGRPGAVAPRKATVSDWISGARPRTLTLAVAPVALGSGAAAAINDFDWVLAVLCLVVSLFLQIGVNYANDYSDGIRGTDKYRVGPARLTGAGVANPKRVRTVAFASFAVAALAGIAVIVITQYWWMLLVGAACVVAAWFYTGGKRPYGYNAMGEIFVFVFFGLVATAGTQFVQAHTVTEAGWVAAVMIGLFSCGVLMINNIRDIEQDKLAGKRTLAVVLGHRGARIVYALFLGLPYVLLVYFTVLYFGGGYVYFSAILTIPAIVIGVTGRTPREHITALKLSSFSALLFSLALAAVLFFQP</sequence>
<feature type="region of interest" description="Disordered" evidence="10">
    <location>
        <begin position="1"/>
        <end position="45"/>
    </location>
</feature>
<evidence type="ECO:0000256" key="8">
    <source>
        <dbReference type="HAMAP-Rule" id="MF_01937"/>
    </source>
</evidence>
<dbReference type="EC" id="2.5.1.74" evidence="8 9"/>
<dbReference type="Gene3D" id="1.10.357.140">
    <property type="entry name" value="UbiA prenyltransferase"/>
    <property type="match status" value="1"/>
</dbReference>
<keyword evidence="3 8" id="KW-1003">Cell membrane</keyword>
<evidence type="ECO:0000256" key="6">
    <source>
        <dbReference type="ARBA" id="ARBA00022989"/>
    </source>
</evidence>